<protein>
    <submittedName>
        <fullName evidence="1">Uncharacterized protein</fullName>
    </submittedName>
</protein>
<reference evidence="1" key="1">
    <citation type="submission" date="2020-08" db="EMBL/GenBank/DDBJ databases">
        <title>Lewinella bacteria from marine environments.</title>
        <authorList>
            <person name="Zhong Y."/>
        </authorList>
    </citation>
    <scope>NUCLEOTIDE SEQUENCE</scope>
    <source>
        <strain evidence="1">KCTC 42187</strain>
    </source>
</reference>
<dbReference type="EMBL" id="JACSIT010000146">
    <property type="protein sequence ID" value="MBC6996023.1"/>
    <property type="molecule type" value="Genomic_DNA"/>
</dbReference>
<evidence type="ECO:0000313" key="1">
    <source>
        <dbReference type="EMBL" id="MBC6996023.1"/>
    </source>
</evidence>
<evidence type="ECO:0000313" key="2">
    <source>
        <dbReference type="Proteomes" id="UP000650081"/>
    </source>
</evidence>
<accession>A0A923PKV9</accession>
<proteinExistence type="predicted"/>
<feature type="non-terminal residue" evidence="1">
    <location>
        <position position="638"/>
    </location>
</feature>
<keyword evidence="2" id="KW-1185">Reference proteome</keyword>
<organism evidence="1 2">
    <name type="scientific">Neolewinella lacunae</name>
    <dbReference type="NCBI Taxonomy" id="1517758"/>
    <lineage>
        <taxon>Bacteria</taxon>
        <taxon>Pseudomonadati</taxon>
        <taxon>Bacteroidota</taxon>
        <taxon>Saprospiria</taxon>
        <taxon>Saprospirales</taxon>
        <taxon>Lewinellaceae</taxon>
        <taxon>Neolewinella</taxon>
    </lineage>
</organism>
<dbReference type="PRINTS" id="PR00313">
    <property type="entry name" value="CABNDNGRPT"/>
</dbReference>
<comment type="caution">
    <text evidence="1">The sequence shown here is derived from an EMBL/GenBank/DDBJ whole genome shotgun (WGS) entry which is preliminary data.</text>
</comment>
<sequence>MSLRLLSRKERAVFSSALRIPGVCNHDYRIASMSLMNRITLVLALLPFLSGVTYAQCVSLTTLGSASSQNFDALSNVPGSTTNNLTLTGWFLNETGGGARDNEQYAVDAGSSNTGDTYSYGASAATERALGTLRSGTLLSVVGVCFTNNTGSTIQSLNVAYTGEQWRLGTAARADRLDFQYSLNATSLTTGTWTDVDALDFETPNTTTTGSKDGNVAANRTALASTINSLSISNGATFWLRWSDADASGADDGLAIDDFSLTPNNASLMPDYTITTAGNAIVVTDVAGNGDVLNVAENGVSINFAAAGRTYSLNGGPTLSLPVDVPLAGAASITIDAAAGNDIINVGAFVAALPSLTLNGGTGDDVVNFNGDITFAADADLDVDLQDDEAMPGVDRVVVAANANLVLLGTGAATLKVSRDVVVNNSASIETITGNLTVEANQQTIPTSGNFIGVKLAGGLLVSYGNGALTVKGTGGDSGNDQYGIQISDAGRISSSIGKVSVSGTGGSGPGIFNYGLLIDGANSQITSGGGDVEVEGQGGGDSGSGSQNVGIRLANAGQITSGGNGAVSVTGTGGPGTGNDICGILIITAAQITSGGSGKVSVSGTGGSGPGIFNYGLLIDGANSQITSGGGDVEVEG</sequence>
<dbReference type="AlphaFoldDB" id="A0A923PKV9"/>
<gene>
    <name evidence="1" type="ORF">H9S92_17775</name>
</gene>
<dbReference type="Proteomes" id="UP000650081">
    <property type="component" value="Unassembled WGS sequence"/>
</dbReference>
<name>A0A923PKV9_9BACT</name>